<dbReference type="Proteomes" id="UP000000763">
    <property type="component" value="Chromosome 10"/>
</dbReference>
<name>Q9FWM2_ORYSJ</name>
<accession>Q9FWM2</accession>
<evidence type="ECO:0000313" key="2">
    <source>
        <dbReference type="Proteomes" id="UP000000763"/>
    </source>
</evidence>
<sequence length="47" mass="4729">MAIGPAAMTGVGGARDVLTLVGETVAVTVVGAPKEMEVEVEVEVELC</sequence>
<dbReference type="EMBL" id="AC026815">
    <property type="protein sequence ID" value="AAG21905.1"/>
    <property type="molecule type" value="Genomic_DNA"/>
</dbReference>
<reference evidence="2" key="1">
    <citation type="journal article" date="2005" name="Nature">
        <title>The map-based sequence of the rice genome.</title>
        <authorList>
            <consortium name="International rice genome sequencing project (IRGSP)"/>
            <person name="Matsumoto T."/>
            <person name="Wu J."/>
            <person name="Kanamori H."/>
            <person name="Katayose Y."/>
            <person name="Fujisawa M."/>
            <person name="Namiki N."/>
            <person name="Mizuno H."/>
            <person name="Yamamoto K."/>
            <person name="Antonio B.A."/>
            <person name="Baba T."/>
            <person name="Sakata K."/>
            <person name="Nagamura Y."/>
            <person name="Aoki H."/>
            <person name="Arikawa K."/>
            <person name="Arita K."/>
            <person name="Bito T."/>
            <person name="Chiden Y."/>
            <person name="Fujitsuka N."/>
            <person name="Fukunaka R."/>
            <person name="Hamada M."/>
            <person name="Harada C."/>
            <person name="Hayashi A."/>
            <person name="Hijishita S."/>
            <person name="Honda M."/>
            <person name="Hosokawa S."/>
            <person name="Ichikawa Y."/>
            <person name="Idonuma A."/>
            <person name="Iijima M."/>
            <person name="Ikeda M."/>
            <person name="Ikeno M."/>
            <person name="Ito K."/>
            <person name="Ito S."/>
            <person name="Ito T."/>
            <person name="Ito Y."/>
            <person name="Ito Y."/>
            <person name="Iwabuchi A."/>
            <person name="Kamiya K."/>
            <person name="Karasawa W."/>
            <person name="Kurita K."/>
            <person name="Katagiri S."/>
            <person name="Kikuta A."/>
            <person name="Kobayashi H."/>
            <person name="Kobayashi N."/>
            <person name="Machita K."/>
            <person name="Maehara T."/>
            <person name="Masukawa M."/>
            <person name="Mizubayashi T."/>
            <person name="Mukai Y."/>
            <person name="Nagasaki H."/>
            <person name="Nagata Y."/>
            <person name="Naito S."/>
            <person name="Nakashima M."/>
            <person name="Nakama Y."/>
            <person name="Nakamichi Y."/>
            <person name="Nakamura M."/>
            <person name="Meguro A."/>
            <person name="Negishi M."/>
            <person name="Ohta I."/>
            <person name="Ohta T."/>
            <person name="Okamoto M."/>
            <person name="Ono N."/>
            <person name="Saji S."/>
            <person name="Sakaguchi M."/>
            <person name="Sakai K."/>
            <person name="Shibata M."/>
            <person name="Shimokawa T."/>
            <person name="Song J."/>
            <person name="Takazaki Y."/>
            <person name="Terasawa K."/>
            <person name="Tsugane M."/>
            <person name="Tsuji K."/>
            <person name="Ueda S."/>
            <person name="Waki K."/>
            <person name="Yamagata H."/>
            <person name="Yamamoto M."/>
            <person name="Yamamoto S."/>
            <person name="Yamane H."/>
            <person name="Yoshiki S."/>
            <person name="Yoshihara R."/>
            <person name="Yukawa K."/>
            <person name="Zhong H."/>
            <person name="Yano M."/>
            <person name="Yuan Q."/>
            <person name="Ouyang S."/>
            <person name="Liu J."/>
            <person name="Jones K.M."/>
            <person name="Gansberger K."/>
            <person name="Moffat K."/>
            <person name="Hill J."/>
            <person name="Bera J."/>
            <person name="Fadrosh D."/>
            <person name="Jin S."/>
            <person name="Johri S."/>
            <person name="Kim M."/>
            <person name="Overton L."/>
            <person name="Reardon M."/>
            <person name="Tsitrin T."/>
            <person name="Vuong H."/>
            <person name="Weaver B."/>
            <person name="Ciecko A."/>
            <person name="Tallon L."/>
            <person name="Jackson J."/>
            <person name="Pai G."/>
            <person name="Aken S.V."/>
            <person name="Utterback T."/>
            <person name="Reidmuller S."/>
            <person name="Feldblyum T."/>
            <person name="Hsiao J."/>
            <person name="Zismann V."/>
            <person name="Iobst S."/>
            <person name="de Vazeille A.R."/>
            <person name="Buell C.R."/>
            <person name="Ying K."/>
            <person name="Li Y."/>
            <person name="Lu T."/>
            <person name="Huang Y."/>
            <person name="Zhao Q."/>
            <person name="Feng Q."/>
            <person name="Zhang L."/>
            <person name="Zhu J."/>
            <person name="Weng Q."/>
            <person name="Mu J."/>
            <person name="Lu Y."/>
            <person name="Fan D."/>
            <person name="Liu Y."/>
            <person name="Guan J."/>
            <person name="Zhang Y."/>
            <person name="Yu S."/>
            <person name="Liu X."/>
            <person name="Zhang Y."/>
            <person name="Hong G."/>
            <person name="Han B."/>
            <person name="Choisne N."/>
            <person name="Demange N."/>
            <person name="Orjeda G."/>
            <person name="Samain S."/>
            <person name="Cattolico L."/>
            <person name="Pelletier E."/>
            <person name="Couloux A."/>
            <person name="Segurens B."/>
            <person name="Wincker P."/>
            <person name="D'Hont A."/>
            <person name="Scarpelli C."/>
            <person name="Weissenbach J."/>
            <person name="Salanoubat M."/>
            <person name="Quetier F."/>
            <person name="Yu Y."/>
            <person name="Kim H.R."/>
            <person name="Rambo T."/>
            <person name="Currie J."/>
            <person name="Collura K."/>
            <person name="Luo M."/>
            <person name="Yang T."/>
            <person name="Ammiraju J.S.S."/>
            <person name="Engler F."/>
            <person name="Soderlund C."/>
            <person name="Wing R.A."/>
            <person name="Palmer L.E."/>
            <person name="de la Bastide M."/>
            <person name="Spiegel L."/>
            <person name="Nascimento L."/>
            <person name="Zutavern T."/>
            <person name="O'Shaughnessy A."/>
            <person name="Dike S."/>
            <person name="Dedhia N."/>
            <person name="Preston R."/>
            <person name="Balija V."/>
            <person name="McCombie W.R."/>
            <person name="Chow T."/>
            <person name="Chen H."/>
            <person name="Chung M."/>
            <person name="Chen C."/>
            <person name="Shaw J."/>
            <person name="Wu H."/>
            <person name="Hsiao K."/>
            <person name="Chao Y."/>
            <person name="Chu M."/>
            <person name="Cheng C."/>
            <person name="Hour A."/>
            <person name="Lee P."/>
            <person name="Lin S."/>
            <person name="Lin Y."/>
            <person name="Liou J."/>
            <person name="Liu S."/>
            <person name="Hsing Y."/>
            <person name="Raghuvanshi S."/>
            <person name="Mohanty A."/>
            <person name="Bharti A.K."/>
            <person name="Gaur A."/>
            <person name="Gupta V."/>
            <person name="Kumar D."/>
            <person name="Ravi V."/>
            <person name="Vij S."/>
            <person name="Kapur A."/>
            <person name="Khurana P."/>
            <person name="Khurana P."/>
            <person name="Khurana J.P."/>
            <person name="Tyagi A.K."/>
            <person name="Gaikwad K."/>
            <person name="Singh A."/>
            <person name="Dalal V."/>
            <person name="Srivastava S."/>
            <person name="Dixit A."/>
            <person name="Pal A.K."/>
            <person name="Ghazi I.A."/>
            <person name="Yadav M."/>
            <person name="Pandit A."/>
            <person name="Bhargava A."/>
            <person name="Sureshbabu K."/>
            <person name="Batra K."/>
            <person name="Sharma T.R."/>
            <person name="Mohapatra T."/>
            <person name="Singh N.K."/>
            <person name="Messing J."/>
            <person name="Nelson A.B."/>
            <person name="Fuks G."/>
            <person name="Kavchok S."/>
            <person name="Keizer G."/>
            <person name="Linton E."/>
            <person name="Llaca V."/>
            <person name="Song R."/>
            <person name="Tanyolac B."/>
            <person name="Young S."/>
            <person name="Ho-Il K."/>
            <person name="Hahn J.H."/>
            <person name="Sangsakoo G."/>
            <person name="Vanavichit A."/>
            <person name="de Mattos Luiz.A.T."/>
            <person name="Zimmer P.D."/>
            <person name="Malone G."/>
            <person name="Dellagostin O."/>
            <person name="de Oliveira A.C."/>
            <person name="Bevan M."/>
            <person name="Bancroft I."/>
            <person name="Minx P."/>
            <person name="Cordum H."/>
            <person name="Wilson R."/>
            <person name="Cheng Z."/>
            <person name="Jin W."/>
            <person name="Jiang J."/>
            <person name="Leong S.A."/>
            <person name="Iwama H."/>
            <person name="Gojobori T."/>
            <person name="Itoh T."/>
            <person name="Niimura Y."/>
            <person name="Fujii Y."/>
            <person name="Habara T."/>
            <person name="Sakai H."/>
            <person name="Sato Y."/>
            <person name="Wilson G."/>
            <person name="Kumar K."/>
            <person name="McCouch S."/>
            <person name="Juretic N."/>
            <person name="Hoen D."/>
            <person name="Wright S."/>
            <person name="Bruskiewich R."/>
            <person name="Bureau T."/>
            <person name="Miyao A."/>
            <person name="Hirochika H."/>
            <person name="Nishikawa T."/>
            <person name="Kadowaki K."/>
            <person name="Sugiura M."/>
            <person name="Burr B."/>
            <person name="Sasaki T."/>
        </authorList>
    </citation>
    <scope>NUCLEOTIDE SEQUENCE [LARGE SCALE GENOMIC DNA]</scope>
    <source>
        <strain evidence="2">cv. Nipponbare</strain>
    </source>
</reference>
<evidence type="ECO:0000313" key="1">
    <source>
        <dbReference type="EMBL" id="AAG21905.1"/>
    </source>
</evidence>
<protein>
    <submittedName>
        <fullName evidence="1">Uncharacterized protein</fullName>
    </submittedName>
</protein>
<reference evidence="2" key="2">
    <citation type="journal article" date="2008" name="Nucleic Acids Res.">
        <title>The rice annotation project database (RAP-DB): 2008 update.</title>
        <authorList>
            <consortium name="The rice annotation project (RAP)"/>
        </authorList>
    </citation>
    <scope>GENOME REANNOTATION</scope>
    <source>
        <strain evidence="2">cv. Nipponbare</strain>
    </source>
</reference>
<organism evidence="1 2">
    <name type="scientific">Oryza sativa subsp. japonica</name>
    <name type="common">Rice</name>
    <dbReference type="NCBI Taxonomy" id="39947"/>
    <lineage>
        <taxon>Eukaryota</taxon>
        <taxon>Viridiplantae</taxon>
        <taxon>Streptophyta</taxon>
        <taxon>Embryophyta</taxon>
        <taxon>Tracheophyta</taxon>
        <taxon>Spermatophyta</taxon>
        <taxon>Magnoliopsida</taxon>
        <taxon>Liliopsida</taxon>
        <taxon>Poales</taxon>
        <taxon>Poaceae</taxon>
        <taxon>BOP clade</taxon>
        <taxon>Oryzoideae</taxon>
        <taxon>Oryzeae</taxon>
        <taxon>Oryzinae</taxon>
        <taxon>Oryza</taxon>
        <taxon>Oryza sativa</taxon>
    </lineage>
</organism>
<gene>
    <name evidence="1" type="primary">OSJNBa0079L16.1</name>
</gene>
<proteinExistence type="predicted"/>
<dbReference type="AlphaFoldDB" id="Q9FWM2"/>